<keyword evidence="1" id="KW-0472">Membrane</keyword>
<feature type="transmembrane region" description="Helical" evidence="1">
    <location>
        <begin position="224"/>
        <end position="242"/>
    </location>
</feature>
<proteinExistence type="predicted"/>
<evidence type="ECO:0000313" key="3">
    <source>
        <dbReference type="EMBL" id="PIX70620.1"/>
    </source>
</evidence>
<organism evidence="3 4">
    <name type="scientific">Candidatus Roizmanbacteria bacterium CG_4_10_14_3_um_filter_33_21</name>
    <dbReference type="NCBI Taxonomy" id="1974830"/>
    <lineage>
        <taxon>Bacteria</taxon>
        <taxon>Candidatus Roizmaniibacteriota</taxon>
    </lineage>
</organism>
<dbReference type="AlphaFoldDB" id="A0A2M7LRC4"/>
<evidence type="ECO:0000259" key="2">
    <source>
        <dbReference type="Pfam" id="PF00188"/>
    </source>
</evidence>
<comment type="caution">
    <text evidence="3">The sequence shown here is derived from an EMBL/GenBank/DDBJ whole genome shotgun (WGS) entry which is preliminary data.</text>
</comment>
<name>A0A2M7LRC4_9BACT</name>
<dbReference type="SUPFAM" id="SSF55797">
    <property type="entry name" value="PR-1-like"/>
    <property type="match status" value="1"/>
</dbReference>
<keyword evidence="1" id="KW-1133">Transmembrane helix</keyword>
<dbReference type="PANTHER" id="PTHR31157:SF1">
    <property type="entry name" value="SCP DOMAIN-CONTAINING PROTEIN"/>
    <property type="match status" value="1"/>
</dbReference>
<sequence length="257" mass="28757">SVQFNHVLGLATDISIQKLIQLTNNQRQKYNLSSLNYNDKLSQAAQKKAEDMFAKNYWAHYGPNGIAPWNFIMDSGYQYEYAGENLAKNFLFSQGVVDAWMDSPTHRANVLRKEYSDVGFAVVNGVLNGEETTLVVQMFGKPMANSSLLPIKTAQAANPVLHQIPQTNLKTQSIVNNNVMTPQLSSTQLKVDFSLIFFGLLIVLFGLDLYFASRMHVIRVSGKSLAHLFFLGAFIFGIMLFISHGNIPDYAAFIKPH</sequence>
<feature type="non-terminal residue" evidence="3">
    <location>
        <position position="1"/>
    </location>
</feature>
<dbReference type="EMBL" id="PFJI01000192">
    <property type="protein sequence ID" value="PIX70620.1"/>
    <property type="molecule type" value="Genomic_DNA"/>
</dbReference>
<evidence type="ECO:0000313" key="4">
    <source>
        <dbReference type="Proteomes" id="UP000229708"/>
    </source>
</evidence>
<dbReference type="Proteomes" id="UP000229708">
    <property type="component" value="Unassembled WGS sequence"/>
</dbReference>
<evidence type="ECO:0000256" key="1">
    <source>
        <dbReference type="SAM" id="Phobius"/>
    </source>
</evidence>
<accession>A0A2M7LRC4</accession>
<dbReference type="CDD" id="cd05379">
    <property type="entry name" value="CAP_bacterial"/>
    <property type="match status" value="1"/>
</dbReference>
<feature type="domain" description="SCP" evidence="2">
    <location>
        <begin position="21"/>
        <end position="130"/>
    </location>
</feature>
<protein>
    <recommendedName>
        <fullName evidence="2">SCP domain-containing protein</fullName>
    </recommendedName>
</protein>
<feature type="transmembrane region" description="Helical" evidence="1">
    <location>
        <begin position="193"/>
        <end position="212"/>
    </location>
</feature>
<gene>
    <name evidence="3" type="ORF">COZ39_04425</name>
</gene>
<dbReference type="PANTHER" id="PTHR31157">
    <property type="entry name" value="SCP DOMAIN-CONTAINING PROTEIN"/>
    <property type="match status" value="1"/>
</dbReference>
<keyword evidence="1" id="KW-0812">Transmembrane</keyword>
<dbReference type="InterPro" id="IPR014044">
    <property type="entry name" value="CAP_dom"/>
</dbReference>
<dbReference type="Gene3D" id="3.40.33.10">
    <property type="entry name" value="CAP"/>
    <property type="match status" value="1"/>
</dbReference>
<reference evidence="4" key="1">
    <citation type="submission" date="2017-09" db="EMBL/GenBank/DDBJ databases">
        <title>Depth-based differentiation of microbial function through sediment-hosted aquifers and enrichment of novel symbionts in the deep terrestrial subsurface.</title>
        <authorList>
            <person name="Probst A.J."/>
            <person name="Ladd B."/>
            <person name="Jarett J.K."/>
            <person name="Geller-Mcgrath D.E."/>
            <person name="Sieber C.M.K."/>
            <person name="Emerson J.B."/>
            <person name="Anantharaman K."/>
            <person name="Thomas B.C."/>
            <person name="Malmstrom R."/>
            <person name="Stieglmeier M."/>
            <person name="Klingl A."/>
            <person name="Woyke T."/>
            <person name="Ryan C.M."/>
            <person name="Banfield J.F."/>
        </authorList>
    </citation>
    <scope>NUCLEOTIDE SEQUENCE [LARGE SCALE GENOMIC DNA]</scope>
</reference>
<dbReference type="InterPro" id="IPR035940">
    <property type="entry name" value="CAP_sf"/>
</dbReference>
<dbReference type="Pfam" id="PF00188">
    <property type="entry name" value="CAP"/>
    <property type="match status" value="1"/>
</dbReference>